<protein>
    <submittedName>
        <fullName evidence="1">Uncharacterized protein</fullName>
    </submittedName>
</protein>
<accession>A0AAW0YNA5</accession>
<evidence type="ECO:0000313" key="1">
    <source>
        <dbReference type="EMBL" id="KAK8751589.1"/>
    </source>
</evidence>
<dbReference type="EMBL" id="JARKIK010000005">
    <property type="protein sequence ID" value="KAK8751589.1"/>
    <property type="molecule type" value="Genomic_DNA"/>
</dbReference>
<keyword evidence="2" id="KW-1185">Reference proteome</keyword>
<gene>
    <name evidence="1" type="ORF">OTU49_009297</name>
</gene>
<proteinExistence type="predicted"/>
<dbReference type="AlphaFoldDB" id="A0AAW0YNA5"/>
<evidence type="ECO:0000313" key="2">
    <source>
        <dbReference type="Proteomes" id="UP001445076"/>
    </source>
</evidence>
<sequence length="108" mass="12555">MPCRNKSVCIQDFRPAEAFSHCFQKKNSLHDQKQWPWYLKFQPHLSIKGLAVATQLNLSKLISNKNPLFAPLPSSFKILKLLSNILRDVLLDMMLNPDTEKHLHMLRS</sequence>
<dbReference type="Proteomes" id="UP001445076">
    <property type="component" value="Unassembled WGS sequence"/>
</dbReference>
<reference evidence="1 2" key="1">
    <citation type="journal article" date="2024" name="BMC Genomics">
        <title>Genome assembly of redclaw crayfish (Cherax quadricarinatus) provides insights into its immune adaptation and hypoxia tolerance.</title>
        <authorList>
            <person name="Liu Z."/>
            <person name="Zheng J."/>
            <person name="Li H."/>
            <person name="Fang K."/>
            <person name="Wang S."/>
            <person name="He J."/>
            <person name="Zhou D."/>
            <person name="Weng S."/>
            <person name="Chi M."/>
            <person name="Gu Z."/>
            <person name="He J."/>
            <person name="Li F."/>
            <person name="Wang M."/>
        </authorList>
    </citation>
    <scope>NUCLEOTIDE SEQUENCE [LARGE SCALE GENOMIC DNA]</scope>
    <source>
        <strain evidence="1">ZL_2023a</strain>
    </source>
</reference>
<name>A0AAW0YNA5_CHEQU</name>
<organism evidence="1 2">
    <name type="scientific">Cherax quadricarinatus</name>
    <name type="common">Australian red claw crayfish</name>
    <dbReference type="NCBI Taxonomy" id="27406"/>
    <lineage>
        <taxon>Eukaryota</taxon>
        <taxon>Metazoa</taxon>
        <taxon>Ecdysozoa</taxon>
        <taxon>Arthropoda</taxon>
        <taxon>Crustacea</taxon>
        <taxon>Multicrustacea</taxon>
        <taxon>Malacostraca</taxon>
        <taxon>Eumalacostraca</taxon>
        <taxon>Eucarida</taxon>
        <taxon>Decapoda</taxon>
        <taxon>Pleocyemata</taxon>
        <taxon>Astacidea</taxon>
        <taxon>Parastacoidea</taxon>
        <taxon>Parastacidae</taxon>
        <taxon>Cherax</taxon>
    </lineage>
</organism>
<comment type="caution">
    <text evidence="1">The sequence shown here is derived from an EMBL/GenBank/DDBJ whole genome shotgun (WGS) entry which is preliminary data.</text>
</comment>